<dbReference type="EMBL" id="CM056814">
    <property type="protein sequence ID" value="KAJ8627065.1"/>
    <property type="molecule type" value="Genomic_DNA"/>
</dbReference>
<evidence type="ECO:0000313" key="2">
    <source>
        <dbReference type="Proteomes" id="UP001234297"/>
    </source>
</evidence>
<proteinExistence type="predicted"/>
<keyword evidence="2" id="KW-1185">Reference proteome</keyword>
<evidence type="ECO:0000313" key="1">
    <source>
        <dbReference type="EMBL" id="KAJ8627065.1"/>
    </source>
</evidence>
<dbReference type="Proteomes" id="UP001234297">
    <property type="component" value="Chromosome 6"/>
</dbReference>
<accession>A0ACC2L1B0</accession>
<sequence>MLLGELSKDGSGGGGEGLLRPFRLPAVNTGEGVGSSGEEGEAGAVDSAVAGGAIDAIRWGDRYLGEAVGADFGRLDAGDAIGVEEDDVQLAG</sequence>
<gene>
    <name evidence="1" type="ORF">MRB53_020372</name>
</gene>
<reference evidence="1 2" key="1">
    <citation type="journal article" date="2022" name="Hortic Res">
        <title>A haplotype resolved chromosomal level avocado genome allows analysis of novel avocado genes.</title>
        <authorList>
            <person name="Nath O."/>
            <person name="Fletcher S.J."/>
            <person name="Hayward A."/>
            <person name="Shaw L.M."/>
            <person name="Masouleh A.K."/>
            <person name="Furtado A."/>
            <person name="Henry R.J."/>
            <person name="Mitter N."/>
        </authorList>
    </citation>
    <scope>NUCLEOTIDE SEQUENCE [LARGE SCALE GENOMIC DNA]</scope>
    <source>
        <strain evidence="2">cv. Hass</strain>
    </source>
</reference>
<organism evidence="1 2">
    <name type="scientific">Persea americana</name>
    <name type="common">Avocado</name>
    <dbReference type="NCBI Taxonomy" id="3435"/>
    <lineage>
        <taxon>Eukaryota</taxon>
        <taxon>Viridiplantae</taxon>
        <taxon>Streptophyta</taxon>
        <taxon>Embryophyta</taxon>
        <taxon>Tracheophyta</taxon>
        <taxon>Spermatophyta</taxon>
        <taxon>Magnoliopsida</taxon>
        <taxon>Magnoliidae</taxon>
        <taxon>Laurales</taxon>
        <taxon>Lauraceae</taxon>
        <taxon>Persea</taxon>
    </lineage>
</organism>
<protein>
    <submittedName>
        <fullName evidence="1">Uncharacterized protein</fullName>
    </submittedName>
</protein>
<name>A0ACC2L1B0_PERAE</name>
<comment type="caution">
    <text evidence="1">The sequence shown here is derived from an EMBL/GenBank/DDBJ whole genome shotgun (WGS) entry which is preliminary data.</text>
</comment>